<dbReference type="GO" id="GO:0005975">
    <property type="term" value="P:carbohydrate metabolic process"/>
    <property type="evidence" value="ECO:0007669"/>
    <property type="project" value="UniProtKB-UniRule"/>
</dbReference>
<dbReference type="EC" id="5.1.3.9" evidence="6"/>
<dbReference type="NCBIfam" id="NF002231">
    <property type="entry name" value="PRK01130.1"/>
    <property type="match status" value="1"/>
</dbReference>
<evidence type="ECO:0000256" key="3">
    <source>
        <dbReference type="ARBA" id="ARBA00005081"/>
    </source>
</evidence>
<dbReference type="OrthoDB" id="9810372at2"/>
<evidence type="ECO:0000313" key="7">
    <source>
        <dbReference type="EMBL" id="AQZ51127.1"/>
    </source>
</evidence>
<dbReference type="CDD" id="cd04729">
    <property type="entry name" value="NanE"/>
    <property type="match status" value="1"/>
</dbReference>
<evidence type="ECO:0000256" key="2">
    <source>
        <dbReference type="ARBA" id="ARBA00002147"/>
    </source>
</evidence>
<keyword evidence="4 6" id="KW-0413">Isomerase</keyword>
<evidence type="ECO:0000256" key="1">
    <source>
        <dbReference type="ARBA" id="ARBA00000056"/>
    </source>
</evidence>
<dbReference type="Pfam" id="PF04131">
    <property type="entry name" value="NanE"/>
    <property type="match status" value="1"/>
</dbReference>
<dbReference type="EMBL" id="CP020330">
    <property type="protein sequence ID" value="AQZ51127.1"/>
    <property type="molecule type" value="Genomic_DNA"/>
</dbReference>
<dbReference type="GO" id="GO:0047465">
    <property type="term" value="F:N-acylglucosamine-6-phosphate 2-epimerase activity"/>
    <property type="evidence" value="ECO:0007669"/>
    <property type="project" value="UniProtKB-EC"/>
</dbReference>
<keyword evidence="5 6" id="KW-0119">Carbohydrate metabolism</keyword>
<accession>A0A1U9Z0A2</accession>
<dbReference type="HAMAP" id="MF_01235">
    <property type="entry name" value="ManNAc6P_epimer"/>
    <property type="match status" value="1"/>
</dbReference>
<dbReference type="GO" id="GO:0006053">
    <property type="term" value="P:N-acetylmannosamine catabolic process"/>
    <property type="evidence" value="ECO:0007669"/>
    <property type="project" value="TreeGrafter"/>
</dbReference>
<dbReference type="UniPathway" id="UPA00629">
    <property type="reaction ID" value="UER00682"/>
</dbReference>
<gene>
    <name evidence="7" type="primary">nanE_1</name>
    <name evidence="6" type="synonym">nanE</name>
    <name evidence="7" type="ORF">Mame_01783</name>
</gene>
<organism evidence="7 8">
    <name type="scientific">Martelella mediterranea DSM 17316</name>
    <dbReference type="NCBI Taxonomy" id="1122214"/>
    <lineage>
        <taxon>Bacteria</taxon>
        <taxon>Pseudomonadati</taxon>
        <taxon>Pseudomonadota</taxon>
        <taxon>Alphaproteobacteria</taxon>
        <taxon>Hyphomicrobiales</taxon>
        <taxon>Aurantimonadaceae</taxon>
        <taxon>Martelella</taxon>
    </lineage>
</organism>
<comment type="catalytic activity">
    <reaction evidence="1 6">
        <text>an N-acyl-D-glucosamine 6-phosphate = an N-acyl-D-mannosamine 6-phosphate</text>
        <dbReference type="Rhea" id="RHEA:23932"/>
        <dbReference type="ChEBI" id="CHEBI:57599"/>
        <dbReference type="ChEBI" id="CHEBI:57666"/>
        <dbReference type="EC" id="5.1.3.9"/>
    </reaction>
</comment>
<dbReference type="AlphaFoldDB" id="A0A1U9Z0A2"/>
<dbReference type="SUPFAM" id="SSF51366">
    <property type="entry name" value="Ribulose-phoshate binding barrel"/>
    <property type="match status" value="1"/>
</dbReference>
<keyword evidence="8" id="KW-1185">Reference proteome</keyword>
<protein>
    <recommendedName>
        <fullName evidence="6">Putative N-acetylmannosamine-6-phosphate 2-epimerase</fullName>
        <ecNumber evidence="6">5.1.3.9</ecNumber>
    </recommendedName>
    <alternativeName>
        <fullName evidence="6">ManNAc-6-P epimerase</fullName>
    </alternativeName>
</protein>
<dbReference type="KEGG" id="mmed:Mame_01783"/>
<dbReference type="PANTHER" id="PTHR36204">
    <property type="entry name" value="N-ACETYLMANNOSAMINE-6-PHOSPHATE 2-EPIMERASE-RELATED"/>
    <property type="match status" value="1"/>
</dbReference>
<dbReference type="InterPro" id="IPR013785">
    <property type="entry name" value="Aldolase_TIM"/>
</dbReference>
<evidence type="ECO:0000256" key="5">
    <source>
        <dbReference type="ARBA" id="ARBA00023277"/>
    </source>
</evidence>
<comment type="function">
    <text evidence="2 6">Converts N-acetylmannosamine-6-phosphate (ManNAc-6-P) to N-acetylglucosamine-6-phosphate (GlcNAc-6-P).</text>
</comment>
<dbReference type="Proteomes" id="UP000191135">
    <property type="component" value="Chromosome"/>
</dbReference>
<evidence type="ECO:0000313" key="8">
    <source>
        <dbReference type="Proteomes" id="UP000191135"/>
    </source>
</evidence>
<dbReference type="eggNOG" id="COG3010">
    <property type="taxonomic scope" value="Bacteria"/>
</dbReference>
<dbReference type="Gene3D" id="3.20.20.70">
    <property type="entry name" value="Aldolase class I"/>
    <property type="match status" value="1"/>
</dbReference>
<dbReference type="STRING" id="1122214.Mame_01783"/>
<dbReference type="InterPro" id="IPR011060">
    <property type="entry name" value="RibuloseP-bd_barrel"/>
</dbReference>
<proteinExistence type="inferred from homology"/>
<dbReference type="PANTHER" id="PTHR36204:SF1">
    <property type="entry name" value="N-ACETYLMANNOSAMINE-6-PHOSPHATE 2-EPIMERASE-RELATED"/>
    <property type="match status" value="1"/>
</dbReference>
<comment type="pathway">
    <text evidence="3 6">Amino-sugar metabolism; N-acetylneuraminate degradation; D-fructose 6-phosphate from N-acetylneuraminate: step 3/5.</text>
</comment>
<comment type="similarity">
    <text evidence="6">Belongs to the NanE family.</text>
</comment>
<dbReference type="GO" id="GO:0019262">
    <property type="term" value="P:N-acetylneuraminate catabolic process"/>
    <property type="evidence" value="ECO:0007669"/>
    <property type="project" value="UniProtKB-UniRule"/>
</dbReference>
<dbReference type="InterPro" id="IPR007260">
    <property type="entry name" value="NanE"/>
</dbReference>
<evidence type="ECO:0000256" key="6">
    <source>
        <dbReference type="HAMAP-Rule" id="MF_01235"/>
    </source>
</evidence>
<sequence>MTLKLKKGGLVVSCQARADNPLHGAYFMGAMAFAARDGGACAIRANGVLDVRAVKAAGLPVIGIDKQFSDAVPVYITPTLAACDALAEAGADIIGIDATPRPRRGDEPARLIRHITETLGLEAFCDIATSDEGAAAADMGATYVATTLSGYTDYSARNDDMPDYALIEALVASIKTPVVAEGRFSTPERARRALDCGAYAVVVGTAITNPREITRGFVRQIEG</sequence>
<dbReference type="GO" id="GO:0005829">
    <property type="term" value="C:cytosol"/>
    <property type="evidence" value="ECO:0007669"/>
    <property type="project" value="TreeGrafter"/>
</dbReference>
<name>A0A1U9Z0A2_9HYPH</name>
<reference evidence="7 8" key="1">
    <citation type="submission" date="2017-03" db="EMBL/GenBank/DDBJ databases">
        <title>Foreign affairs: Plasmid Transfer between Roseobacters and Rhizobia.</title>
        <authorList>
            <person name="Bartling P."/>
            <person name="Bunk B."/>
            <person name="Overmann J."/>
            <person name="Brinkmann H."/>
            <person name="Petersen J."/>
        </authorList>
    </citation>
    <scope>NUCLEOTIDE SEQUENCE [LARGE SCALE GENOMIC DNA]</scope>
    <source>
        <strain evidence="7 8">MACL11</strain>
    </source>
</reference>
<evidence type="ECO:0000256" key="4">
    <source>
        <dbReference type="ARBA" id="ARBA00023235"/>
    </source>
</evidence>
<dbReference type="RefSeq" id="WP_018067699.1">
    <property type="nucleotide sequence ID" value="NZ_AQWH01000050.1"/>
</dbReference>